<dbReference type="Gene3D" id="3.90.226.10">
    <property type="entry name" value="2-enoyl-CoA Hydratase, Chain A, domain 1"/>
    <property type="match status" value="1"/>
</dbReference>
<sequence length="265" mass="28495">MGGSFDNLDISTAQSVTTISVDRVDTRNSLNIETLTELSTALDAAMDDPETSVLVLTGGGDEAFVSGADIGDFHGQDSLWFIRDFRRAFREVEEAIEGGPKPVIAALDGITFGGGLELALMCDLVYASDASALGFPESKLGGIPGVGGTQRLALIVGYLKAKELVLTGRTVMPEEAASLGIVNDVFPDEEFDDRVYDIARDLATGAPYAQWFGKEVINQTREGLEKGLALEAALGAVLFETDDIHEGFRAFLEQRNPDFSDWSEF</sequence>
<reference evidence="4 5" key="1">
    <citation type="journal article" date="2019" name="Int. J. Syst. Evol. Microbiol.">
        <title>The Global Catalogue of Microorganisms (GCM) 10K type strain sequencing project: providing services to taxonomists for standard genome sequencing and annotation.</title>
        <authorList>
            <consortium name="The Broad Institute Genomics Platform"/>
            <consortium name="The Broad Institute Genome Sequencing Center for Infectious Disease"/>
            <person name="Wu L."/>
            <person name="Ma J."/>
        </authorList>
    </citation>
    <scope>NUCLEOTIDE SEQUENCE [LARGE SCALE GENOMIC DNA]</scope>
    <source>
        <strain evidence="4 5">PSR21</strain>
    </source>
</reference>
<dbReference type="Proteomes" id="UP001596547">
    <property type="component" value="Unassembled WGS sequence"/>
</dbReference>
<protein>
    <submittedName>
        <fullName evidence="4">Enoyl-CoA hydratase/isomerase family protein</fullName>
    </submittedName>
</protein>
<dbReference type="PANTHER" id="PTHR11941:SF54">
    <property type="entry name" value="ENOYL-COA HYDRATASE, MITOCHONDRIAL"/>
    <property type="match status" value="1"/>
</dbReference>
<organism evidence="4 5">
    <name type="scientific">Halomarina halobia</name>
    <dbReference type="NCBI Taxonomy" id="3033386"/>
    <lineage>
        <taxon>Archaea</taxon>
        <taxon>Methanobacteriati</taxon>
        <taxon>Methanobacteriota</taxon>
        <taxon>Stenosarchaea group</taxon>
        <taxon>Halobacteria</taxon>
        <taxon>Halobacteriales</taxon>
        <taxon>Natronomonadaceae</taxon>
        <taxon>Halomarina</taxon>
    </lineage>
</organism>
<dbReference type="SUPFAM" id="SSF52096">
    <property type="entry name" value="ClpP/crotonase"/>
    <property type="match status" value="1"/>
</dbReference>
<dbReference type="InterPro" id="IPR014748">
    <property type="entry name" value="Enoyl-CoA_hydra_C"/>
</dbReference>
<dbReference type="InterPro" id="IPR029045">
    <property type="entry name" value="ClpP/crotonase-like_dom_sf"/>
</dbReference>
<evidence type="ECO:0000256" key="1">
    <source>
        <dbReference type="ARBA" id="ARBA00005254"/>
    </source>
</evidence>
<dbReference type="Pfam" id="PF00378">
    <property type="entry name" value="ECH_1"/>
    <property type="match status" value="1"/>
</dbReference>
<gene>
    <name evidence="4" type="ORF">ACFQPE_20295</name>
</gene>
<evidence type="ECO:0000313" key="5">
    <source>
        <dbReference type="Proteomes" id="UP001596547"/>
    </source>
</evidence>
<dbReference type="AlphaFoldDB" id="A0ABD6AEW8"/>
<dbReference type="GO" id="GO:0016829">
    <property type="term" value="F:lyase activity"/>
    <property type="evidence" value="ECO:0007669"/>
    <property type="project" value="UniProtKB-KW"/>
</dbReference>
<proteinExistence type="inferred from homology"/>
<dbReference type="GeneID" id="79317696"/>
<evidence type="ECO:0000256" key="3">
    <source>
        <dbReference type="RuleBase" id="RU003707"/>
    </source>
</evidence>
<keyword evidence="2" id="KW-0456">Lyase</keyword>
<evidence type="ECO:0000313" key="4">
    <source>
        <dbReference type="EMBL" id="MFC7319113.1"/>
    </source>
</evidence>
<comment type="caution">
    <text evidence="4">The sequence shown here is derived from an EMBL/GenBank/DDBJ whole genome shotgun (WGS) entry which is preliminary data.</text>
</comment>
<keyword evidence="5" id="KW-1185">Reference proteome</keyword>
<dbReference type="InterPro" id="IPR001753">
    <property type="entry name" value="Enoyl-CoA_hydra/iso"/>
</dbReference>
<dbReference type="PROSITE" id="PS00166">
    <property type="entry name" value="ENOYL_COA_HYDRATASE"/>
    <property type="match status" value="1"/>
</dbReference>
<dbReference type="PANTHER" id="PTHR11941">
    <property type="entry name" value="ENOYL-COA HYDRATASE-RELATED"/>
    <property type="match status" value="1"/>
</dbReference>
<dbReference type="EMBL" id="JBHTBF010000003">
    <property type="protein sequence ID" value="MFC7319113.1"/>
    <property type="molecule type" value="Genomic_DNA"/>
</dbReference>
<dbReference type="InterPro" id="IPR018376">
    <property type="entry name" value="Enoyl-CoA_hyd/isom_CS"/>
</dbReference>
<name>A0ABD6AEW8_9EURY</name>
<dbReference type="CDD" id="cd06558">
    <property type="entry name" value="crotonase-like"/>
    <property type="match status" value="1"/>
</dbReference>
<accession>A0ABD6AEW8</accession>
<dbReference type="Gene3D" id="1.10.12.10">
    <property type="entry name" value="Lyase 2-enoyl-coa Hydratase, Chain A, domain 2"/>
    <property type="match status" value="1"/>
</dbReference>
<evidence type="ECO:0000256" key="2">
    <source>
        <dbReference type="ARBA" id="ARBA00023239"/>
    </source>
</evidence>
<dbReference type="RefSeq" id="WP_276306063.1">
    <property type="nucleotide sequence ID" value="NZ_CP119993.1"/>
</dbReference>
<comment type="similarity">
    <text evidence="1 3">Belongs to the enoyl-CoA hydratase/isomerase family.</text>
</comment>